<feature type="transmembrane region" description="Helical" evidence="7">
    <location>
        <begin position="282"/>
        <end position="299"/>
    </location>
</feature>
<dbReference type="GO" id="GO:0005337">
    <property type="term" value="F:nucleoside transmembrane transporter activity"/>
    <property type="evidence" value="ECO:0007669"/>
    <property type="project" value="InterPro"/>
</dbReference>
<feature type="transmembrane region" description="Helical" evidence="7">
    <location>
        <begin position="319"/>
        <end position="341"/>
    </location>
</feature>
<dbReference type="GO" id="GO:0005886">
    <property type="term" value="C:plasma membrane"/>
    <property type="evidence" value="ECO:0007669"/>
    <property type="project" value="TreeGrafter"/>
</dbReference>
<dbReference type="AlphaFoldDB" id="A0A0K0CZW8"/>
<evidence type="ECO:0000313" key="9">
    <source>
        <dbReference type="WBParaSite" id="ACAC_0000331601-mRNA-1"/>
    </source>
</evidence>
<proteinExistence type="inferred from homology"/>
<evidence type="ECO:0000256" key="7">
    <source>
        <dbReference type="SAM" id="Phobius"/>
    </source>
</evidence>
<reference evidence="8" key="1">
    <citation type="submission" date="2012-09" db="EMBL/GenBank/DDBJ databases">
        <authorList>
            <person name="Martin A.A."/>
        </authorList>
    </citation>
    <scope>NUCLEOTIDE SEQUENCE</scope>
</reference>
<dbReference type="InterPro" id="IPR002259">
    <property type="entry name" value="Eqnu_transpt"/>
</dbReference>
<comment type="similarity">
    <text evidence="2">Belongs to the SLC29A/ENT transporter (TC 2.A.57) family.</text>
</comment>
<feature type="transmembrane region" description="Helical" evidence="7">
    <location>
        <begin position="20"/>
        <end position="45"/>
    </location>
</feature>
<accession>A0A0K0CZW8</accession>
<evidence type="ECO:0000313" key="8">
    <source>
        <dbReference type="Proteomes" id="UP000035642"/>
    </source>
</evidence>
<dbReference type="PANTHER" id="PTHR10332">
    <property type="entry name" value="EQUILIBRATIVE NUCLEOSIDE TRANSPORTER"/>
    <property type="match status" value="1"/>
</dbReference>
<organism evidence="8 9">
    <name type="scientific">Angiostrongylus cantonensis</name>
    <name type="common">Rat lungworm</name>
    <dbReference type="NCBI Taxonomy" id="6313"/>
    <lineage>
        <taxon>Eukaryota</taxon>
        <taxon>Metazoa</taxon>
        <taxon>Ecdysozoa</taxon>
        <taxon>Nematoda</taxon>
        <taxon>Chromadorea</taxon>
        <taxon>Rhabditida</taxon>
        <taxon>Rhabditina</taxon>
        <taxon>Rhabditomorpha</taxon>
        <taxon>Strongyloidea</taxon>
        <taxon>Metastrongylidae</taxon>
        <taxon>Angiostrongylus</taxon>
    </lineage>
</organism>
<dbReference type="PRINTS" id="PR01130">
    <property type="entry name" value="DERENTRNSPRT"/>
</dbReference>
<feature type="transmembrane region" description="Helical" evidence="7">
    <location>
        <begin position="251"/>
        <end position="270"/>
    </location>
</feature>
<keyword evidence="3" id="KW-0813">Transport</keyword>
<keyword evidence="6 7" id="KW-0472">Membrane</keyword>
<feature type="transmembrane region" description="Helical" evidence="7">
    <location>
        <begin position="212"/>
        <end position="231"/>
    </location>
</feature>
<evidence type="ECO:0000256" key="6">
    <source>
        <dbReference type="ARBA" id="ARBA00023136"/>
    </source>
</evidence>
<evidence type="ECO:0000256" key="1">
    <source>
        <dbReference type="ARBA" id="ARBA00004141"/>
    </source>
</evidence>
<feature type="transmembrane region" description="Helical" evidence="7">
    <location>
        <begin position="52"/>
        <end position="75"/>
    </location>
</feature>
<evidence type="ECO:0000256" key="5">
    <source>
        <dbReference type="ARBA" id="ARBA00022989"/>
    </source>
</evidence>
<sequence length="350" mass="40160">MLLITTRYYVGHWFTYAESFMSVIGVTSQFPNVGIMFINMAVVVAGPLMLRVVIPLIVNCLLVITIVVMVIFVQPNDNDRNWFYIVTLVIIILMNLCNGVYQSSIYGIVADFPDNYPNSLIIGNNLCGIFTSLMSISTTLVSPDNVMLNALLYFCISLGILVICVLSLGVLVKLPFYRHHMALGDSARKEVDVESPSFSQYWECLSYCWVQLFNNFFVYFVTLVIFPAMATDTPYYRRDGDPWGSVFPENLYFAINTFLNFNVFAFIGSLSANYIQMPSPRFLWIPVLLRILFIPFFMFCNYQPIGKVRTMVIFRNEWWFTIAVSILALTCGYFSSLALIYTPRYCRVHF</sequence>
<dbReference type="Proteomes" id="UP000035642">
    <property type="component" value="Unassembled WGS sequence"/>
</dbReference>
<feature type="transmembrane region" description="Helical" evidence="7">
    <location>
        <begin position="81"/>
        <end position="101"/>
    </location>
</feature>
<evidence type="ECO:0000256" key="2">
    <source>
        <dbReference type="ARBA" id="ARBA00007965"/>
    </source>
</evidence>
<reference evidence="9" key="2">
    <citation type="submission" date="2017-02" db="UniProtKB">
        <authorList>
            <consortium name="WormBaseParasite"/>
        </authorList>
    </citation>
    <scope>IDENTIFICATION</scope>
</reference>
<keyword evidence="5 7" id="KW-1133">Transmembrane helix</keyword>
<keyword evidence="4 7" id="KW-0812">Transmembrane</keyword>
<evidence type="ECO:0000256" key="3">
    <source>
        <dbReference type="ARBA" id="ARBA00022448"/>
    </source>
</evidence>
<evidence type="ECO:0000256" key="4">
    <source>
        <dbReference type="ARBA" id="ARBA00022692"/>
    </source>
</evidence>
<protein>
    <submittedName>
        <fullName evidence="9">Equilibrative nucleoside transporter 1</fullName>
    </submittedName>
</protein>
<feature type="transmembrane region" description="Helical" evidence="7">
    <location>
        <begin position="147"/>
        <end position="172"/>
    </location>
</feature>
<name>A0A0K0CZW8_ANGCA</name>
<feature type="transmembrane region" description="Helical" evidence="7">
    <location>
        <begin position="122"/>
        <end position="141"/>
    </location>
</feature>
<dbReference type="WBParaSite" id="ACAC_0000331601-mRNA-1">
    <property type="protein sequence ID" value="ACAC_0000331601-mRNA-1"/>
    <property type="gene ID" value="ACAC_0000331601"/>
</dbReference>
<dbReference type="Pfam" id="PF01733">
    <property type="entry name" value="Nucleoside_tran"/>
    <property type="match status" value="1"/>
</dbReference>
<comment type="subcellular location">
    <subcellularLocation>
        <location evidence="1">Membrane</location>
        <topology evidence="1">Multi-pass membrane protein</topology>
    </subcellularLocation>
</comment>
<dbReference type="PANTHER" id="PTHR10332:SF28">
    <property type="entry name" value="EQUILIBRATIVE NUCLEOSIDE TRANSPORTER (ENT) FAMILY"/>
    <property type="match status" value="1"/>
</dbReference>
<keyword evidence="8" id="KW-1185">Reference proteome</keyword>